<feature type="non-terminal residue" evidence="1">
    <location>
        <position position="51"/>
    </location>
</feature>
<sequence length="51" mass="4961">MTLHSAAIAGDATSAITSTVQVAAGNVRIAPDIGSAIVGSVHHGDVLNVHG</sequence>
<evidence type="ECO:0000313" key="1">
    <source>
        <dbReference type="EMBL" id="CAA9313924.1"/>
    </source>
</evidence>
<dbReference type="EMBL" id="CADCTR010001821">
    <property type="protein sequence ID" value="CAA9313924.1"/>
    <property type="molecule type" value="Genomic_DNA"/>
</dbReference>
<reference evidence="1" key="1">
    <citation type="submission" date="2020-02" db="EMBL/GenBank/DDBJ databases">
        <authorList>
            <person name="Meier V. D."/>
        </authorList>
    </citation>
    <scope>NUCLEOTIDE SEQUENCE</scope>
    <source>
        <strain evidence="1">AVDCRST_MAG93</strain>
    </source>
</reference>
<gene>
    <name evidence="1" type="ORF">AVDCRST_MAG93-5403</name>
</gene>
<proteinExistence type="predicted"/>
<name>A0A6J4KUS5_9CHLR</name>
<dbReference type="AlphaFoldDB" id="A0A6J4KUS5"/>
<protein>
    <submittedName>
        <fullName evidence="1">Uncharacterized protein</fullName>
    </submittedName>
</protein>
<accession>A0A6J4KUS5</accession>
<organism evidence="1">
    <name type="scientific">uncultured Chloroflexia bacterium</name>
    <dbReference type="NCBI Taxonomy" id="1672391"/>
    <lineage>
        <taxon>Bacteria</taxon>
        <taxon>Bacillati</taxon>
        <taxon>Chloroflexota</taxon>
        <taxon>Chloroflexia</taxon>
        <taxon>environmental samples</taxon>
    </lineage>
</organism>